<evidence type="ECO:0000256" key="2">
    <source>
        <dbReference type="SAM" id="Phobius"/>
    </source>
</evidence>
<feature type="transmembrane region" description="Helical" evidence="2">
    <location>
        <begin position="162"/>
        <end position="186"/>
    </location>
</feature>
<evidence type="ECO:0000256" key="1">
    <source>
        <dbReference type="SAM" id="MobiDB-lite"/>
    </source>
</evidence>
<sequence length="376" mass="40643">MMAKTIYGSMRHGRDTSDGWTQIRRKPTLSARVTLMDNANTPNQPTDEYGSAPRDDQGNYAQAPLNQSAQDVFGYGQTSQTQYDATAPLGADPYKGPQVPTAGQPAAQPEPAYNQPGAPDMTQQAGSPYQTYGQQPYQPGAPMPQTVPAYLLPQQNDHTNTLAIVSLVTSFFIAIVGLITGIISLVQIKKSREKGKGLAIAGVVISIVSMVVSMLLFLAFIGIIGAAANDEADSYSYSQNRDSGKSSDDDADSDTDMDDTDSHQSDGKFTDMQSYLQDPDNAASIKQGLEQYQDDDIKVDIKAEDKTTMLLDFTVLSDDVNGSDELTASMDEAYKTIMPQAVKTLEDEGIEGAKIHINMHSTDGKSLYDKTFSAQD</sequence>
<gene>
    <name evidence="4" type="ORF">CRD60_04770</name>
</gene>
<keyword evidence="2" id="KW-0812">Transmembrane</keyword>
<dbReference type="AlphaFoldDB" id="A0A366K997"/>
<reference evidence="4 5" key="1">
    <citation type="submission" date="2017-10" db="EMBL/GenBank/DDBJ databases">
        <title>Bifidobacterium xylocopum sp. nov. and Bifidobacterium aemilianum sp. nov., from the carpenter bee (Xylocopa violacea) digestive tract.</title>
        <authorList>
            <person name="Alberoni D."/>
            <person name="Baffoni L."/>
            <person name="Di Gioia D."/>
            <person name="Gaggia F."/>
            <person name="Biavati B."/>
        </authorList>
    </citation>
    <scope>NUCLEOTIDE SEQUENCE [LARGE SCALE GENOMIC DNA]</scope>
    <source>
        <strain evidence="4 5">XV10</strain>
    </source>
</reference>
<name>A0A366K997_9BIFI</name>
<dbReference type="EMBL" id="PDCG01000003">
    <property type="protein sequence ID" value="RBP97897.1"/>
    <property type="molecule type" value="Genomic_DNA"/>
</dbReference>
<feature type="compositionally biased region" description="Polar residues" evidence="1">
    <location>
        <begin position="37"/>
        <end position="46"/>
    </location>
</feature>
<keyword evidence="2" id="KW-1133">Transmembrane helix</keyword>
<dbReference type="InterPro" id="IPR032327">
    <property type="entry name" value="DUF4854"/>
</dbReference>
<proteinExistence type="predicted"/>
<feature type="compositionally biased region" description="Acidic residues" evidence="1">
    <location>
        <begin position="249"/>
        <end position="259"/>
    </location>
</feature>
<dbReference type="InterPro" id="IPR025241">
    <property type="entry name" value="DUF4190"/>
</dbReference>
<dbReference type="Pfam" id="PF13828">
    <property type="entry name" value="DUF4190"/>
    <property type="match status" value="1"/>
</dbReference>
<comment type="caution">
    <text evidence="4">The sequence shown here is derived from an EMBL/GenBank/DDBJ whole genome shotgun (WGS) entry which is preliminary data.</text>
</comment>
<dbReference type="Pfam" id="PF16146">
    <property type="entry name" value="DUF4854"/>
    <property type="match status" value="1"/>
</dbReference>
<evidence type="ECO:0000259" key="3">
    <source>
        <dbReference type="Pfam" id="PF13828"/>
    </source>
</evidence>
<feature type="region of interest" description="Disordered" evidence="1">
    <location>
        <begin position="234"/>
        <end position="273"/>
    </location>
</feature>
<feature type="domain" description="DUF4190" evidence="3">
    <location>
        <begin position="162"/>
        <end position="216"/>
    </location>
</feature>
<feature type="region of interest" description="Disordered" evidence="1">
    <location>
        <begin position="87"/>
        <end position="133"/>
    </location>
</feature>
<feature type="region of interest" description="Disordered" evidence="1">
    <location>
        <begin position="1"/>
        <end position="21"/>
    </location>
</feature>
<feature type="region of interest" description="Disordered" evidence="1">
    <location>
        <begin position="36"/>
        <end position="61"/>
    </location>
</feature>
<protein>
    <recommendedName>
        <fullName evidence="3">DUF4190 domain-containing protein</fullName>
    </recommendedName>
</protein>
<keyword evidence="2" id="KW-0472">Membrane</keyword>
<feature type="transmembrane region" description="Helical" evidence="2">
    <location>
        <begin position="198"/>
        <end position="228"/>
    </location>
</feature>
<keyword evidence="5" id="KW-1185">Reference proteome</keyword>
<accession>A0A366K997</accession>
<evidence type="ECO:0000313" key="4">
    <source>
        <dbReference type="EMBL" id="RBP97897.1"/>
    </source>
</evidence>
<evidence type="ECO:0000313" key="5">
    <source>
        <dbReference type="Proteomes" id="UP000252530"/>
    </source>
</evidence>
<organism evidence="4 5">
    <name type="scientific">Bifidobacterium aemilianum</name>
    <dbReference type="NCBI Taxonomy" id="2493120"/>
    <lineage>
        <taxon>Bacteria</taxon>
        <taxon>Bacillati</taxon>
        <taxon>Actinomycetota</taxon>
        <taxon>Actinomycetes</taxon>
        <taxon>Bifidobacteriales</taxon>
        <taxon>Bifidobacteriaceae</taxon>
        <taxon>Bifidobacterium</taxon>
    </lineage>
</organism>
<dbReference type="Proteomes" id="UP000252530">
    <property type="component" value="Unassembled WGS sequence"/>
</dbReference>
<feature type="compositionally biased region" description="Basic and acidic residues" evidence="1">
    <location>
        <begin position="260"/>
        <end position="269"/>
    </location>
</feature>